<evidence type="ECO:0000313" key="1">
    <source>
        <dbReference type="EMBL" id="CAK0874692.1"/>
    </source>
</evidence>
<feature type="non-terminal residue" evidence="1">
    <location>
        <position position="108"/>
    </location>
</feature>
<accession>A0ABN9VQE3</accession>
<dbReference type="EMBL" id="CAUYUJ010017421">
    <property type="protein sequence ID" value="CAK0874692.1"/>
    <property type="molecule type" value="Genomic_DNA"/>
</dbReference>
<evidence type="ECO:0008006" key="3">
    <source>
        <dbReference type="Google" id="ProtNLM"/>
    </source>
</evidence>
<proteinExistence type="predicted"/>
<comment type="caution">
    <text evidence="1">The sequence shown here is derived from an EMBL/GenBank/DDBJ whole genome shotgun (WGS) entry which is preliminary data.</text>
</comment>
<organism evidence="1 2">
    <name type="scientific">Prorocentrum cordatum</name>
    <dbReference type="NCBI Taxonomy" id="2364126"/>
    <lineage>
        <taxon>Eukaryota</taxon>
        <taxon>Sar</taxon>
        <taxon>Alveolata</taxon>
        <taxon>Dinophyceae</taxon>
        <taxon>Prorocentrales</taxon>
        <taxon>Prorocentraceae</taxon>
        <taxon>Prorocentrum</taxon>
    </lineage>
</organism>
<evidence type="ECO:0000313" key="2">
    <source>
        <dbReference type="Proteomes" id="UP001189429"/>
    </source>
</evidence>
<keyword evidence="2" id="KW-1185">Reference proteome</keyword>
<dbReference type="Proteomes" id="UP001189429">
    <property type="component" value="Unassembled WGS sequence"/>
</dbReference>
<gene>
    <name evidence="1" type="ORF">PCOR1329_LOCUS59519</name>
</gene>
<reference evidence="1" key="1">
    <citation type="submission" date="2023-10" db="EMBL/GenBank/DDBJ databases">
        <authorList>
            <person name="Chen Y."/>
            <person name="Shah S."/>
            <person name="Dougan E. K."/>
            <person name="Thang M."/>
            <person name="Chan C."/>
        </authorList>
    </citation>
    <scope>NUCLEOTIDE SEQUENCE [LARGE SCALE GENOMIC DNA]</scope>
</reference>
<protein>
    <recommendedName>
        <fullName evidence="3">Very-long-chain (3R)-3-hydroxyacyl-CoA dehydratase</fullName>
    </recommendedName>
</protein>
<sequence>MAWSSYHAVIILEGVRAALASWRAWTLEQSTFQSSTSGAFLCVEGLLLVWALGGAARMLGTKGGKSGAAAKAGHRQGAASAPEAGTLQLVLAAPCGPSREPFASNALE</sequence>
<name>A0ABN9VQE3_9DINO</name>